<protein>
    <submittedName>
        <fullName evidence="3">Uncharacterized protein</fullName>
    </submittedName>
</protein>
<proteinExistence type="predicted"/>
<feature type="transmembrane region" description="Helical" evidence="1">
    <location>
        <begin position="204"/>
        <end position="222"/>
    </location>
</feature>
<evidence type="ECO:0000313" key="2">
    <source>
        <dbReference type="Proteomes" id="UP000887563"/>
    </source>
</evidence>
<keyword evidence="1" id="KW-1133">Transmembrane helix</keyword>
<dbReference type="AlphaFoldDB" id="A0A914N2W8"/>
<organism evidence="2 3">
    <name type="scientific">Meloidogyne incognita</name>
    <name type="common">Southern root-knot nematode worm</name>
    <name type="synonym">Oxyuris incognita</name>
    <dbReference type="NCBI Taxonomy" id="6306"/>
    <lineage>
        <taxon>Eukaryota</taxon>
        <taxon>Metazoa</taxon>
        <taxon>Ecdysozoa</taxon>
        <taxon>Nematoda</taxon>
        <taxon>Chromadorea</taxon>
        <taxon>Rhabditida</taxon>
        <taxon>Tylenchina</taxon>
        <taxon>Tylenchomorpha</taxon>
        <taxon>Tylenchoidea</taxon>
        <taxon>Meloidogynidae</taxon>
        <taxon>Meloidogyninae</taxon>
        <taxon>Meloidogyne</taxon>
        <taxon>Meloidogyne incognita group</taxon>
    </lineage>
</organism>
<keyword evidence="1" id="KW-0812">Transmembrane</keyword>
<keyword evidence="1" id="KW-0472">Membrane</keyword>
<accession>A0A914N2W8</accession>
<evidence type="ECO:0000313" key="3">
    <source>
        <dbReference type="WBParaSite" id="Minc3s03348g33586"/>
    </source>
</evidence>
<evidence type="ECO:0000256" key="1">
    <source>
        <dbReference type="SAM" id="Phobius"/>
    </source>
</evidence>
<dbReference type="Proteomes" id="UP000887563">
    <property type="component" value="Unplaced"/>
</dbReference>
<reference evidence="3" key="1">
    <citation type="submission" date="2022-11" db="UniProtKB">
        <authorList>
            <consortium name="WormBaseParasite"/>
        </authorList>
    </citation>
    <scope>IDENTIFICATION</scope>
</reference>
<name>A0A914N2W8_MELIC</name>
<keyword evidence="2" id="KW-1185">Reference proteome</keyword>
<sequence>MLFLFCIKVHLQGSSSSTKIAVSNIDWSFVVVICKSLPHFLIATKHLVNFTFPYYIDILYMFFNYFHSFSIILTCLSHGFSIGQYFVQIISKAFLASMPDTTIHFNCPIFRHNGKLALVIDVFISFLRNNCQMVRLKMIQSKMFHTSRCYCHCILQNINSFCCFSRRCVFLLAYLCEFFPECNQCFCEYLDIVCTIFGQGFVQAKLFIFFFFIPFVKFMLFFR</sequence>
<dbReference type="WBParaSite" id="Minc3s03348g33586">
    <property type="protein sequence ID" value="Minc3s03348g33586"/>
    <property type="gene ID" value="Minc3s03348g33586"/>
</dbReference>